<feature type="region of interest" description="Disordered" evidence="1">
    <location>
        <begin position="209"/>
        <end position="436"/>
    </location>
</feature>
<feature type="compositionally biased region" description="Polar residues" evidence="1">
    <location>
        <begin position="209"/>
        <end position="220"/>
    </location>
</feature>
<dbReference type="EMBL" id="KZ819293">
    <property type="protein sequence ID" value="PWN97800.1"/>
    <property type="molecule type" value="Genomic_DNA"/>
</dbReference>
<feature type="compositionally biased region" description="Polar residues" evidence="1">
    <location>
        <begin position="701"/>
        <end position="719"/>
    </location>
</feature>
<feature type="compositionally biased region" description="Low complexity" evidence="1">
    <location>
        <begin position="535"/>
        <end position="552"/>
    </location>
</feature>
<sequence>MLTSLVPRWARRHEAGPGNSPIRRGSEALDFECAESAHLTSARRARREAEIAAANARLVARLASNQAPHSPQQPQHQHQHQPQQQQQHHHHHQQLSASPPHGLAPTRPSLSRCDSRASDGTAFSEVPSWKFQTAVKVHAVLPSAVGSAPAQHVDMRPISNGSSSSSYVTSQSQASGVSHLDNYRQRFSRLPAGAAAAGAAGAAAAANSGIQWADQPSQRPISDASMSARSSGRSGSSGYSSSAYSSPPSSFEFDEEPPSPVEAVKPTLRSRPSHGAQVPPPLPEDAQSKRASYTTPALPRTHSHSRSTTSLPNRNGRDKSRSGSPVEAPPLSSAQAAVDAMAALQHATEVAASSRRAPKPPIPAPILQRPPPMPAATDAMNRTPSASSSASSVDPWVYDNRSTAFASLTRGPNDASPAPSTTSSGDPWIQPQRSQPLPLLDPFAVQVSGRAARPQSGIYQGFTSASGVYERRPSTVYDTLSAAAGPASPNDGRSKFVRGQYTQPTILRRRPAAEEAARRDSVSRKPLLRTKSQGAAEAAPAAPTPKAASRAAFSRMNTAPTAQFPIATGGHDDLPPSPMTTTKALPRTAGPTQPLALVAKQRRKSIGALDMPPQMPPPNHPPPSIFFPGEQDYSFGPAPAAGVTSVHSSSSHASTPRANTTPHASPRPQHQPSQAYSPQPQQHAFAPVQQRFDGYAPQPQQPSFAASRQRVQSNPTSPSALRRGAPAFGCAF</sequence>
<feature type="region of interest" description="Disordered" evidence="1">
    <location>
        <begin position="480"/>
        <end position="732"/>
    </location>
</feature>
<organism evidence="2 3">
    <name type="scientific">Tilletiopsis washingtonensis</name>
    <dbReference type="NCBI Taxonomy" id="58919"/>
    <lineage>
        <taxon>Eukaryota</taxon>
        <taxon>Fungi</taxon>
        <taxon>Dikarya</taxon>
        <taxon>Basidiomycota</taxon>
        <taxon>Ustilaginomycotina</taxon>
        <taxon>Exobasidiomycetes</taxon>
        <taxon>Entylomatales</taxon>
        <taxon>Entylomatales incertae sedis</taxon>
        <taxon>Tilletiopsis</taxon>
    </lineage>
</organism>
<gene>
    <name evidence="2" type="ORF">FA09DRAFT_27287</name>
</gene>
<feature type="compositionally biased region" description="Pro residues" evidence="1">
    <location>
        <begin position="613"/>
        <end position="625"/>
    </location>
</feature>
<name>A0A316Z7P9_9BASI</name>
<feature type="compositionally biased region" description="Low complexity" evidence="1">
    <location>
        <begin position="65"/>
        <end position="86"/>
    </location>
</feature>
<feature type="region of interest" description="Disordered" evidence="1">
    <location>
        <begin position="1"/>
        <end position="25"/>
    </location>
</feature>
<dbReference type="Proteomes" id="UP000245946">
    <property type="component" value="Unassembled WGS sequence"/>
</dbReference>
<protein>
    <submittedName>
        <fullName evidence="2">Uncharacterized protein</fullName>
    </submittedName>
</protein>
<dbReference type="RefSeq" id="XP_025598079.1">
    <property type="nucleotide sequence ID" value="XM_025739803.1"/>
</dbReference>
<feature type="region of interest" description="Disordered" evidence="1">
    <location>
        <begin position="65"/>
        <end position="121"/>
    </location>
</feature>
<evidence type="ECO:0000256" key="1">
    <source>
        <dbReference type="SAM" id="MobiDB-lite"/>
    </source>
</evidence>
<feature type="compositionally biased region" description="Basic and acidic residues" evidence="1">
    <location>
        <begin position="511"/>
        <end position="523"/>
    </location>
</feature>
<feature type="compositionally biased region" description="Low complexity" evidence="1">
    <location>
        <begin position="227"/>
        <end position="251"/>
    </location>
</feature>
<reference evidence="2 3" key="1">
    <citation type="journal article" date="2018" name="Mol. Biol. Evol.">
        <title>Broad Genomic Sampling Reveals a Smut Pathogenic Ancestry of the Fungal Clade Ustilaginomycotina.</title>
        <authorList>
            <person name="Kijpornyongpan T."/>
            <person name="Mondo S.J."/>
            <person name="Barry K."/>
            <person name="Sandor L."/>
            <person name="Lee J."/>
            <person name="Lipzen A."/>
            <person name="Pangilinan J."/>
            <person name="LaButti K."/>
            <person name="Hainaut M."/>
            <person name="Henrissat B."/>
            <person name="Grigoriev I.V."/>
            <person name="Spatafora J.W."/>
            <person name="Aime M.C."/>
        </authorList>
    </citation>
    <scope>NUCLEOTIDE SEQUENCE [LARGE SCALE GENOMIC DNA]</scope>
    <source>
        <strain evidence="2 3">MCA 4186</strain>
    </source>
</reference>
<feature type="compositionally biased region" description="Low complexity" evidence="1">
    <location>
        <begin position="334"/>
        <end position="355"/>
    </location>
</feature>
<evidence type="ECO:0000313" key="3">
    <source>
        <dbReference type="Proteomes" id="UP000245946"/>
    </source>
</evidence>
<feature type="compositionally biased region" description="Polar residues" evidence="1">
    <location>
        <begin position="418"/>
        <end position="435"/>
    </location>
</feature>
<evidence type="ECO:0000313" key="2">
    <source>
        <dbReference type="EMBL" id="PWN97800.1"/>
    </source>
</evidence>
<feature type="region of interest" description="Disordered" evidence="1">
    <location>
        <begin position="147"/>
        <end position="177"/>
    </location>
</feature>
<feature type="compositionally biased region" description="Low complexity" evidence="1">
    <location>
        <begin position="159"/>
        <end position="175"/>
    </location>
</feature>
<dbReference type="AlphaFoldDB" id="A0A316Z7P9"/>
<feature type="compositionally biased region" description="Low complexity" evidence="1">
    <location>
        <begin position="668"/>
        <end position="684"/>
    </location>
</feature>
<feature type="compositionally biased region" description="Pro residues" evidence="1">
    <location>
        <begin position="359"/>
        <end position="374"/>
    </location>
</feature>
<dbReference type="GeneID" id="37267349"/>
<accession>A0A316Z7P9</accession>
<keyword evidence="3" id="KW-1185">Reference proteome</keyword>
<feature type="compositionally biased region" description="Low complexity" evidence="1">
    <location>
        <begin position="641"/>
        <end position="655"/>
    </location>
</feature>
<proteinExistence type="predicted"/>